<name>A0ABD1LFW4_9FABA</name>
<dbReference type="InterPro" id="IPR002401">
    <property type="entry name" value="Cyt_P450_E_grp-I"/>
</dbReference>
<evidence type="ECO:0000313" key="3">
    <source>
        <dbReference type="EMBL" id="KAL2322366.1"/>
    </source>
</evidence>
<feature type="region of interest" description="Disordered" evidence="2">
    <location>
        <begin position="1"/>
        <end position="24"/>
    </location>
</feature>
<evidence type="ECO:0000256" key="1">
    <source>
        <dbReference type="ARBA" id="ARBA00010617"/>
    </source>
</evidence>
<dbReference type="AlphaFoldDB" id="A0ABD1LFW4"/>
<protein>
    <recommendedName>
        <fullName evidence="5">Cytochrome P450</fullName>
    </recommendedName>
</protein>
<dbReference type="Pfam" id="PF00067">
    <property type="entry name" value="p450"/>
    <property type="match status" value="1"/>
</dbReference>
<dbReference type="Proteomes" id="UP001603857">
    <property type="component" value="Unassembled WGS sequence"/>
</dbReference>
<dbReference type="PANTHER" id="PTHR47950">
    <property type="entry name" value="CYTOCHROME P450, FAMILY 76, SUBFAMILY C, POLYPEPTIDE 5-RELATED"/>
    <property type="match status" value="1"/>
</dbReference>
<gene>
    <name evidence="3" type="ORF">Fmac_026745</name>
</gene>
<dbReference type="EMBL" id="JBGMDY010000009">
    <property type="protein sequence ID" value="KAL2322366.1"/>
    <property type="molecule type" value="Genomic_DNA"/>
</dbReference>
<accession>A0ABD1LFW4</accession>
<reference evidence="3 4" key="1">
    <citation type="submission" date="2024-08" db="EMBL/GenBank/DDBJ databases">
        <title>Insights into the chromosomal genome structure of Flemingia macrophylla.</title>
        <authorList>
            <person name="Ding Y."/>
            <person name="Zhao Y."/>
            <person name="Bi W."/>
            <person name="Wu M."/>
            <person name="Zhao G."/>
            <person name="Gong Y."/>
            <person name="Li W."/>
            <person name="Zhang P."/>
        </authorList>
    </citation>
    <scope>NUCLEOTIDE SEQUENCE [LARGE SCALE GENOMIC DNA]</scope>
    <source>
        <strain evidence="3">DYQJB</strain>
        <tissue evidence="3">Leaf</tissue>
    </source>
</reference>
<dbReference type="Gene3D" id="1.10.630.10">
    <property type="entry name" value="Cytochrome P450"/>
    <property type="match status" value="1"/>
</dbReference>
<keyword evidence="4" id="KW-1185">Reference proteome</keyword>
<evidence type="ECO:0000256" key="2">
    <source>
        <dbReference type="SAM" id="MobiDB-lite"/>
    </source>
</evidence>
<sequence length="190" mass="21677">MRKRKGIDRKQERTRSTKNLFTPGTDTSSSIIEWAIAEMLKNPNILTRVQKEMDQVIGRQRLLAESEIPNLPYLQAICKETYRMHPSTPLSVPRVATEACLVNGFYIPKNTRLSVNIWAIGRDPNVWSNPLEFNPERFLGGKNTEIDPSGVDSILELEGGYVQGIEWPLESLSTFWALWCMHLTGNYPVE</sequence>
<dbReference type="SUPFAM" id="SSF48264">
    <property type="entry name" value="Cytochrome P450"/>
    <property type="match status" value="1"/>
</dbReference>
<evidence type="ECO:0000313" key="4">
    <source>
        <dbReference type="Proteomes" id="UP001603857"/>
    </source>
</evidence>
<comment type="similarity">
    <text evidence="1">Belongs to the cytochrome P450 family.</text>
</comment>
<dbReference type="InterPro" id="IPR036396">
    <property type="entry name" value="Cyt_P450_sf"/>
</dbReference>
<organism evidence="3 4">
    <name type="scientific">Flemingia macrophylla</name>
    <dbReference type="NCBI Taxonomy" id="520843"/>
    <lineage>
        <taxon>Eukaryota</taxon>
        <taxon>Viridiplantae</taxon>
        <taxon>Streptophyta</taxon>
        <taxon>Embryophyta</taxon>
        <taxon>Tracheophyta</taxon>
        <taxon>Spermatophyta</taxon>
        <taxon>Magnoliopsida</taxon>
        <taxon>eudicotyledons</taxon>
        <taxon>Gunneridae</taxon>
        <taxon>Pentapetalae</taxon>
        <taxon>rosids</taxon>
        <taxon>fabids</taxon>
        <taxon>Fabales</taxon>
        <taxon>Fabaceae</taxon>
        <taxon>Papilionoideae</taxon>
        <taxon>50 kb inversion clade</taxon>
        <taxon>NPAAA clade</taxon>
        <taxon>indigoferoid/millettioid clade</taxon>
        <taxon>Phaseoleae</taxon>
        <taxon>Flemingia</taxon>
    </lineage>
</organism>
<dbReference type="PRINTS" id="PR00463">
    <property type="entry name" value="EP450I"/>
</dbReference>
<evidence type="ECO:0008006" key="5">
    <source>
        <dbReference type="Google" id="ProtNLM"/>
    </source>
</evidence>
<dbReference type="PANTHER" id="PTHR47950:SF25">
    <property type="entry name" value="FLAVONOID 3',5'-HYDROXYLASE"/>
    <property type="match status" value="1"/>
</dbReference>
<comment type="caution">
    <text evidence="3">The sequence shown here is derived from an EMBL/GenBank/DDBJ whole genome shotgun (WGS) entry which is preliminary data.</text>
</comment>
<dbReference type="InterPro" id="IPR001128">
    <property type="entry name" value="Cyt_P450"/>
</dbReference>
<proteinExistence type="inferred from homology"/>